<dbReference type="RefSeq" id="WP_269444408.1">
    <property type="nucleotide sequence ID" value="NZ_CP097463.1"/>
</dbReference>
<dbReference type="SUPFAM" id="SSF103039">
    <property type="entry name" value="CheC-like"/>
    <property type="match status" value="1"/>
</dbReference>
<evidence type="ECO:0000313" key="3">
    <source>
        <dbReference type="EMBL" id="WAX57859.1"/>
    </source>
</evidence>
<proteinExistence type="predicted"/>
<dbReference type="Proteomes" id="UP001164693">
    <property type="component" value="Chromosome"/>
</dbReference>
<evidence type="ECO:0000313" key="4">
    <source>
        <dbReference type="Proteomes" id="UP001164693"/>
    </source>
</evidence>
<reference evidence="3" key="1">
    <citation type="submission" date="2022-05" db="EMBL/GenBank/DDBJ databases">
        <title>Jatrophihabitans sp. SB3-54 whole genome sequence.</title>
        <authorList>
            <person name="Suh M.K."/>
            <person name="Eom M.K."/>
            <person name="Kim J.S."/>
            <person name="Kim H.S."/>
            <person name="Do H.E."/>
            <person name="Shin Y.K."/>
            <person name="Lee J.-S."/>
        </authorList>
    </citation>
    <scope>NUCLEOTIDE SEQUENCE</scope>
    <source>
        <strain evidence="3">SB3-54</strain>
    </source>
</reference>
<keyword evidence="4" id="KW-1185">Reference proteome</keyword>
<organism evidence="3 4">
    <name type="scientific">Jatrophihabitans cynanchi</name>
    <dbReference type="NCBI Taxonomy" id="2944128"/>
    <lineage>
        <taxon>Bacteria</taxon>
        <taxon>Bacillati</taxon>
        <taxon>Actinomycetota</taxon>
        <taxon>Actinomycetes</taxon>
        <taxon>Jatrophihabitantales</taxon>
        <taxon>Jatrophihabitantaceae</taxon>
        <taxon>Jatrophihabitans</taxon>
    </lineage>
</organism>
<feature type="domain" description="Chemotaxis phosphatase CheX-like" evidence="2">
    <location>
        <begin position="45"/>
        <end position="131"/>
    </location>
</feature>
<gene>
    <name evidence="3" type="ORF">M6B22_03610</name>
</gene>
<evidence type="ECO:0000256" key="1">
    <source>
        <dbReference type="ARBA" id="ARBA00022500"/>
    </source>
</evidence>
<name>A0ABY7JZL8_9ACTN</name>
<sequence length="160" mass="16757">MTESTLPSAAELSEIAAEVWSSFLDDALVEVEHPADGSLASDRTIGWVSISGDWAGHLYVTTSGAGAREIASNMFQLDAGEIGDSEIADAIGELANMVGGSVKGMVGGEAVLSLPQVVLNAGTLISPEAHQRVRVSGSWHGEPVEFAVWEREVDRVGEHA</sequence>
<dbReference type="InterPro" id="IPR028051">
    <property type="entry name" value="CheX-like_dom"/>
</dbReference>
<dbReference type="EMBL" id="CP097463">
    <property type="protein sequence ID" value="WAX57859.1"/>
    <property type="molecule type" value="Genomic_DNA"/>
</dbReference>
<evidence type="ECO:0000259" key="2">
    <source>
        <dbReference type="Pfam" id="PF13690"/>
    </source>
</evidence>
<dbReference type="Gene3D" id="3.40.1550.10">
    <property type="entry name" value="CheC-like"/>
    <property type="match status" value="1"/>
</dbReference>
<dbReference type="InterPro" id="IPR028976">
    <property type="entry name" value="CheC-like_sf"/>
</dbReference>
<keyword evidence="1" id="KW-0145">Chemotaxis</keyword>
<protein>
    <submittedName>
        <fullName evidence="3">Chemotaxis protein CheX</fullName>
    </submittedName>
</protein>
<dbReference type="Pfam" id="PF13690">
    <property type="entry name" value="CheX"/>
    <property type="match status" value="1"/>
</dbReference>
<accession>A0ABY7JZL8</accession>